<evidence type="ECO:0000256" key="2">
    <source>
        <dbReference type="ARBA" id="ARBA00009430"/>
    </source>
</evidence>
<proteinExistence type="inferred from homology"/>
<dbReference type="STRING" id="101127.A0A1X2GW28"/>
<keyword evidence="4" id="KW-0804">Transcription</keyword>
<accession>A0A1X2GW28</accession>
<dbReference type="GO" id="GO:0006351">
    <property type="term" value="P:DNA-templated transcription"/>
    <property type="evidence" value="ECO:0007669"/>
    <property type="project" value="InterPro"/>
</dbReference>
<name>A0A1X2GW28_9FUNG</name>
<dbReference type="Proteomes" id="UP000242146">
    <property type="component" value="Unassembled WGS sequence"/>
</dbReference>
<protein>
    <submittedName>
        <fullName evidence="6">RNA polymerase I associated factor, A49-like protein</fullName>
    </submittedName>
</protein>
<keyword evidence="5" id="KW-0539">Nucleus</keyword>
<dbReference type="Pfam" id="PF06870">
    <property type="entry name" value="RNA_pol_I_A49"/>
    <property type="match status" value="1"/>
</dbReference>
<dbReference type="GO" id="GO:0005730">
    <property type="term" value="C:nucleolus"/>
    <property type="evidence" value="ECO:0007669"/>
    <property type="project" value="UniProtKB-SubCell"/>
</dbReference>
<comment type="similarity">
    <text evidence="2">Belongs to the eukaryotic RPA49/POLR1E RNA polymerase subunit family.</text>
</comment>
<keyword evidence="3" id="KW-0240">DNA-directed RNA polymerase</keyword>
<dbReference type="OrthoDB" id="532500at2759"/>
<evidence type="ECO:0000256" key="1">
    <source>
        <dbReference type="ARBA" id="ARBA00004604"/>
    </source>
</evidence>
<comment type="caution">
    <text evidence="6">The sequence shown here is derived from an EMBL/GenBank/DDBJ whole genome shotgun (WGS) entry which is preliminary data.</text>
</comment>
<evidence type="ECO:0000256" key="3">
    <source>
        <dbReference type="ARBA" id="ARBA00022478"/>
    </source>
</evidence>
<evidence type="ECO:0000313" key="6">
    <source>
        <dbReference type="EMBL" id="ORX62235.1"/>
    </source>
</evidence>
<comment type="subcellular location">
    <subcellularLocation>
        <location evidence="1">Nucleus</location>
        <location evidence="1">Nucleolus</location>
    </subcellularLocation>
</comment>
<dbReference type="EMBL" id="MCGT01000002">
    <property type="protein sequence ID" value="ORX62235.1"/>
    <property type="molecule type" value="Genomic_DNA"/>
</dbReference>
<dbReference type="GO" id="GO:0000428">
    <property type="term" value="C:DNA-directed RNA polymerase complex"/>
    <property type="evidence" value="ECO:0007669"/>
    <property type="project" value="UniProtKB-KW"/>
</dbReference>
<dbReference type="PANTHER" id="PTHR14440">
    <property type="entry name" value="DNA-DIRECTED RNA POLYMERASE I SUBUNIT RPA49"/>
    <property type="match status" value="1"/>
</dbReference>
<keyword evidence="7" id="KW-1185">Reference proteome</keyword>
<dbReference type="GO" id="GO:0003677">
    <property type="term" value="F:DNA binding"/>
    <property type="evidence" value="ECO:0007669"/>
    <property type="project" value="InterPro"/>
</dbReference>
<evidence type="ECO:0000256" key="4">
    <source>
        <dbReference type="ARBA" id="ARBA00023163"/>
    </source>
</evidence>
<sequence>MGKRKHADAATEGKDKKYTKIKLANVSGETPVLATFPGITPARDIEFTPYKRNYETSEEKANQRVLVADADKVVFQGTNFGASGPHNLNCSYYVGVYSKSKNEVQVVPARLVAMRRHVKASETERVSASKSKLQQRQALGLAFGSRRVKTELRNNERNAVDANKIEDQVTDAMASVERNVASMPTSEQLRKEVAANLPIPVHNVDATTLEEAYDLNSIVTSDELNAIPIKDVFKVTSMEEMQAWLPFGFSKFINNKLYSLISATGKKDRHLARLLVYVSYLMAYYCKVKRNDLTDHERLSKVLKHPPALIIEGLTNRYADGCVLISVFSRSPQMADKILCYMMVLCLMLQDFKVYPDLLATDLSLKASHVTNILRSLGCKIDVCNAEDIIRAGFDPKSKAKKATLVVPLKFPEIKKGGGSRR</sequence>
<evidence type="ECO:0000256" key="5">
    <source>
        <dbReference type="ARBA" id="ARBA00023242"/>
    </source>
</evidence>
<dbReference type="AlphaFoldDB" id="A0A1X2GW28"/>
<dbReference type="InterPro" id="IPR009668">
    <property type="entry name" value="RNA_pol-assoc_fac_A49-like"/>
</dbReference>
<reference evidence="6 7" key="1">
    <citation type="submission" date="2016-07" db="EMBL/GenBank/DDBJ databases">
        <title>Pervasive Adenine N6-methylation of Active Genes in Fungi.</title>
        <authorList>
            <consortium name="DOE Joint Genome Institute"/>
            <person name="Mondo S.J."/>
            <person name="Dannebaum R.O."/>
            <person name="Kuo R.C."/>
            <person name="Labutti K."/>
            <person name="Haridas S."/>
            <person name="Kuo A."/>
            <person name="Salamov A."/>
            <person name="Ahrendt S.R."/>
            <person name="Lipzen A."/>
            <person name="Sullivan W."/>
            <person name="Andreopoulos W.B."/>
            <person name="Clum A."/>
            <person name="Lindquist E."/>
            <person name="Daum C."/>
            <person name="Ramamoorthy G.K."/>
            <person name="Gryganskyi A."/>
            <person name="Culley D."/>
            <person name="Magnuson J.K."/>
            <person name="James T.Y."/>
            <person name="O'Malley M.A."/>
            <person name="Stajich J.E."/>
            <person name="Spatafora J.W."/>
            <person name="Visel A."/>
            <person name="Grigoriev I.V."/>
        </authorList>
    </citation>
    <scope>NUCLEOTIDE SEQUENCE [LARGE SCALE GENOMIC DNA]</scope>
    <source>
        <strain evidence="6 7">NRRL 3301</strain>
    </source>
</reference>
<gene>
    <name evidence="6" type="ORF">DM01DRAFT_1315644</name>
</gene>
<organism evidence="6 7">
    <name type="scientific">Hesseltinella vesiculosa</name>
    <dbReference type="NCBI Taxonomy" id="101127"/>
    <lineage>
        <taxon>Eukaryota</taxon>
        <taxon>Fungi</taxon>
        <taxon>Fungi incertae sedis</taxon>
        <taxon>Mucoromycota</taxon>
        <taxon>Mucoromycotina</taxon>
        <taxon>Mucoromycetes</taxon>
        <taxon>Mucorales</taxon>
        <taxon>Cunninghamellaceae</taxon>
        <taxon>Hesseltinella</taxon>
    </lineage>
</organism>
<evidence type="ECO:0000313" key="7">
    <source>
        <dbReference type="Proteomes" id="UP000242146"/>
    </source>
</evidence>